<keyword evidence="4 8" id="KW-0663">Pyridoxal phosphate</keyword>
<dbReference type="InterPro" id="IPR020578">
    <property type="entry name" value="Aminotrans_V_PyrdxlP_BS"/>
</dbReference>
<dbReference type="Proteomes" id="UP000426444">
    <property type="component" value="Chromosome"/>
</dbReference>
<dbReference type="PIRSF" id="PIRSF000524">
    <property type="entry name" value="SPT"/>
    <property type="match status" value="1"/>
</dbReference>
<evidence type="ECO:0000256" key="1">
    <source>
        <dbReference type="ARBA" id="ARBA00001933"/>
    </source>
</evidence>
<dbReference type="KEGG" id="salq:SYNTR_2007"/>
<dbReference type="InterPro" id="IPR000192">
    <property type="entry name" value="Aminotrans_V_dom"/>
</dbReference>
<dbReference type="InterPro" id="IPR015422">
    <property type="entry name" value="PyrdxlP-dep_Trfase_small"/>
</dbReference>
<evidence type="ECO:0000256" key="8">
    <source>
        <dbReference type="PIRSR" id="PIRSR000524-50"/>
    </source>
</evidence>
<dbReference type="AlphaFoldDB" id="A0A6I6DN66"/>
<keyword evidence="12" id="KW-0808">Transferase</keyword>
<evidence type="ECO:0000256" key="4">
    <source>
        <dbReference type="ARBA" id="ARBA00022898"/>
    </source>
</evidence>
<evidence type="ECO:0000256" key="10">
    <source>
        <dbReference type="RuleBase" id="RU004504"/>
    </source>
</evidence>
<evidence type="ECO:0000256" key="9">
    <source>
        <dbReference type="RuleBase" id="RU004075"/>
    </source>
</evidence>
<organism evidence="12 13">
    <name type="scientific">Candidatus Syntrophocurvum alkaliphilum</name>
    <dbReference type="NCBI Taxonomy" id="2293317"/>
    <lineage>
        <taxon>Bacteria</taxon>
        <taxon>Bacillati</taxon>
        <taxon>Bacillota</taxon>
        <taxon>Clostridia</taxon>
        <taxon>Eubacteriales</taxon>
        <taxon>Syntrophomonadaceae</taxon>
        <taxon>Candidatus Syntrophocurvum</taxon>
    </lineage>
</organism>
<dbReference type="Gene3D" id="3.90.1150.10">
    <property type="entry name" value="Aspartate Aminotransferase, domain 1"/>
    <property type="match status" value="1"/>
</dbReference>
<reference evidence="13" key="1">
    <citation type="journal article" date="2019" name="Microbiology">
        <title>Complete Genome Sequence of an Uncultured Bacterium of the Candidate Phylum Bipolaricaulota.</title>
        <authorList>
            <person name="Kadnikov V.V."/>
            <person name="Mardanov A.V."/>
            <person name="Beletsky A.V."/>
            <person name="Frank Y.A."/>
            <person name="Karnachuk O.V."/>
            <person name="Ravin N.V."/>
        </authorList>
    </citation>
    <scope>NUCLEOTIDE SEQUENCE [LARGE SCALE GENOMIC DNA]</scope>
</reference>
<dbReference type="PANTHER" id="PTHR21152">
    <property type="entry name" value="AMINOTRANSFERASE CLASS V"/>
    <property type="match status" value="1"/>
</dbReference>
<comment type="function">
    <text evidence="5">Soluble hydrogenase catalyzes both production and consumption of hydrogen from suitable artificial electron donors or acceptors. This subunit catalyzes the tritium-exchange activity.</text>
</comment>
<evidence type="ECO:0000256" key="2">
    <source>
        <dbReference type="ARBA" id="ARBA00009236"/>
    </source>
</evidence>
<dbReference type="GO" id="GO:0004760">
    <property type="term" value="F:L-serine-pyruvate transaminase activity"/>
    <property type="evidence" value="ECO:0007669"/>
    <property type="project" value="TreeGrafter"/>
</dbReference>
<evidence type="ECO:0000256" key="7">
    <source>
        <dbReference type="PIRSR" id="PIRSR000524-1"/>
    </source>
</evidence>
<dbReference type="Pfam" id="PF00266">
    <property type="entry name" value="Aminotran_5"/>
    <property type="match status" value="1"/>
</dbReference>
<comment type="subunit">
    <text evidence="3">Heterodimer of a large and a small subunit.</text>
</comment>
<evidence type="ECO:0000313" key="13">
    <source>
        <dbReference type="Proteomes" id="UP000426444"/>
    </source>
</evidence>
<feature type="binding site" evidence="7">
    <location>
        <position position="337"/>
    </location>
    <ligand>
        <name>substrate</name>
    </ligand>
</feature>
<evidence type="ECO:0000256" key="6">
    <source>
        <dbReference type="ARBA" id="ARBA00079151"/>
    </source>
</evidence>
<evidence type="ECO:0000256" key="5">
    <source>
        <dbReference type="ARBA" id="ARBA00054899"/>
    </source>
</evidence>
<comment type="similarity">
    <text evidence="2 9">Belongs to the class-V pyridoxal-phosphate-dependent aminotransferase family.</text>
</comment>
<dbReference type="GO" id="GO:0008453">
    <property type="term" value="F:alanine-glyoxylate transaminase activity"/>
    <property type="evidence" value="ECO:0007669"/>
    <property type="project" value="TreeGrafter"/>
</dbReference>
<dbReference type="GO" id="GO:0019265">
    <property type="term" value="P:glycine biosynthetic process, by transamination of glyoxylate"/>
    <property type="evidence" value="ECO:0007669"/>
    <property type="project" value="TreeGrafter"/>
</dbReference>
<dbReference type="CDD" id="cd06451">
    <property type="entry name" value="AGAT_like"/>
    <property type="match status" value="1"/>
</dbReference>
<dbReference type="FunFam" id="3.40.640.10:FF:000054">
    <property type="entry name" value="Serine--glyoxylate aminotransferase"/>
    <property type="match status" value="1"/>
</dbReference>
<dbReference type="FunFam" id="3.90.1150.10:FF:000031">
    <property type="entry name" value="Serine--glyoxylate aminotransferase"/>
    <property type="match status" value="1"/>
</dbReference>
<evidence type="ECO:0000256" key="3">
    <source>
        <dbReference type="ARBA" id="ARBA00011771"/>
    </source>
</evidence>
<dbReference type="InterPro" id="IPR015421">
    <property type="entry name" value="PyrdxlP-dep_Trfase_major"/>
</dbReference>
<dbReference type="PROSITE" id="PS00595">
    <property type="entry name" value="AA_TRANSFER_CLASS_5"/>
    <property type="match status" value="1"/>
</dbReference>
<dbReference type="PANTHER" id="PTHR21152:SF40">
    <property type="entry name" value="ALANINE--GLYOXYLATE AMINOTRANSFERASE"/>
    <property type="match status" value="1"/>
</dbReference>
<accession>A0A6I6DN66</accession>
<keyword evidence="13" id="KW-1185">Reference proteome</keyword>
<keyword evidence="12" id="KW-0032">Aminotransferase</keyword>
<feature type="modified residue" description="N6-(pyridoxal phosphate)lysine" evidence="8">
    <location>
        <position position="193"/>
    </location>
</feature>
<dbReference type="RefSeq" id="WP_156204365.1">
    <property type="nucleotide sequence ID" value="NZ_CP046457.1"/>
</dbReference>
<protein>
    <recommendedName>
        <fullName evidence="6">Tritium exchange subunit</fullName>
    </recommendedName>
</protein>
<evidence type="ECO:0000313" key="12">
    <source>
        <dbReference type="EMBL" id="QGU00601.1"/>
    </source>
</evidence>
<evidence type="ECO:0000259" key="11">
    <source>
        <dbReference type="Pfam" id="PF00266"/>
    </source>
</evidence>
<dbReference type="SUPFAM" id="SSF53383">
    <property type="entry name" value="PLP-dependent transferases"/>
    <property type="match status" value="1"/>
</dbReference>
<comment type="cofactor">
    <cofactor evidence="1 8 10">
        <name>pyridoxal 5'-phosphate</name>
        <dbReference type="ChEBI" id="CHEBI:597326"/>
    </cofactor>
</comment>
<dbReference type="InterPro" id="IPR015424">
    <property type="entry name" value="PyrdxlP-dep_Trfase"/>
</dbReference>
<dbReference type="OrthoDB" id="389074at2"/>
<feature type="domain" description="Aminotransferase class V" evidence="11">
    <location>
        <begin position="6"/>
        <end position="331"/>
    </location>
</feature>
<dbReference type="Gene3D" id="3.40.640.10">
    <property type="entry name" value="Type I PLP-dependent aspartate aminotransferase-like (Major domain)"/>
    <property type="match status" value="1"/>
</dbReference>
<proteinExistence type="inferred from homology"/>
<gene>
    <name evidence="12" type="ORF">SYNTR_2007</name>
</gene>
<dbReference type="InterPro" id="IPR024169">
    <property type="entry name" value="SP_NH2Trfase/AEP_transaminase"/>
</dbReference>
<sequence length="384" mass="42532">MRGDQYLLLPGPTPIPERIMRAMNKSMVNHRGPELKEIIKDVTVGVKKTFKTENNVLIYPASGSGALEAAVVNFISPGDKVLSISIGVFGDRFAKIATQFGANVEKLDFKWGEVADPKVVKERIDQDVRKEIKVVLVTHNETSTGACNDIKAIKEAMGDHPAIIMVDAVSSLGATDLRMDEWNLDVVVSGSQKAYMIPPGLSFLACNSKALEVHKKNNNPKYYWDVTAGLKYLEKGQTPYTPAISLLYGLQEALKMIQEEGLENIFNRHRNYRDMVRAAVKEIGLQLLTDDKYASNALTSVVVPEEIGANKVRKFLLEEFNIALAGGQQTLDDKIFRIGHLGYVRQLDLLATLGAIEIALVKFGYDLQLGKGLNKAQQFILNNR</sequence>
<dbReference type="EMBL" id="CP046457">
    <property type="protein sequence ID" value="QGU00601.1"/>
    <property type="molecule type" value="Genomic_DNA"/>
</dbReference>
<name>A0A6I6DN66_9FIRM</name>